<comment type="caution">
    <text evidence="2">The sequence shown here is derived from an EMBL/GenBank/DDBJ whole genome shotgun (WGS) entry which is preliminary data.</text>
</comment>
<feature type="region of interest" description="Disordered" evidence="1">
    <location>
        <begin position="1"/>
        <end position="65"/>
    </location>
</feature>
<proteinExistence type="predicted"/>
<evidence type="ECO:0000313" key="3">
    <source>
        <dbReference type="Proteomes" id="UP000294114"/>
    </source>
</evidence>
<evidence type="ECO:0000256" key="1">
    <source>
        <dbReference type="SAM" id="MobiDB-lite"/>
    </source>
</evidence>
<feature type="compositionally biased region" description="Basic and acidic residues" evidence="1">
    <location>
        <begin position="1"/>
        <end position="10"/>
    </location>
</feature>
<accession>A0A4Q8B6A9</accession>
<feature type="compositionally biased region" description="Basic and acidic residues" evidence="1">
    <location>
        <begin position="17"/>
        <end position="36"/>
    </location>
</feature>
<dbReference type="AlphaFoldDB" id="A0A4Q8B6A9"/>
<protein>
    <submittedName>
        <fullName evidence="2">Uncharacterized protein</fullName>
    </submittedName>
</protein>
<dbReference type="Proteomes" id="UP000294114">
    <property type="component" value="Unassembled WGS sequence"/>
</dbReference>
<dbReference type="EMBL" id="SHLD01000001">
    <property type="protein sequence ID" value="RZU72423.1"/>
    <property type="molecule type" value="Genomic_DNA"/>
</dbReference>
<reference evidence="2 3" key="1">
    <citation type="submission" date="2019-02" db="EMBL/GenBank/DDBJ databases">
        <title>Sequencing the genomes of 1000 actinobacteria strains.</title>
        <authorList>
            <person name="Klenk H.-P."/>
        </authorList>
    </citation>
    <scope>NUCLEOTIDE SEQUENCE [LARGE SCALE GENOMIC DNA]</scope>
    <source>
        <strain evidence="2 3">DSM 45612</strain>
    </source>
</reference>
<feature type="compositionally biased region" description="Low complexity" evidence="1">
    <location>
        <begin position="153"/>
        <end position="179"/>
    </location>
</feature>
<name>A0A4Q8B6A9_9ACTN</name>
<organism evidence="2 3">
    <name type="scientific">Micromonospora kangleipakensis</name>
    <dbReference type="NCBI Taxonomy" id="1077942"/>
    <lineage>
        <taxon>Bacteria</taxon>
        <taxon>Bacillati</taxon>
        <taxon>Actinomycetota</taxon>
        <taxon>Actinomycetes</taxon>
        <taxon>Micromonosporales</taxon>
        <taxon>Micromonosporaceae</taxon>
        <taxon>Micromonospora</taxon>
    </lineage>
</organism>
<evidence type="ECO:0000313" key="2">
    <source>
        <dbReference type="EMBL" id="RZU72423.1"/>
    </source>
</evidence>
<feature type="region of interest" description="Disordered" evidence="1">
    <location>
        <begin position="136"/>
        <end position="267"/>
    </location>
</feature>
<gene>
    <name evidence="2" type="ORF">EV384_0784</name>
</gene>
<keyword evidence="3" id="KW-1185">Reference proteome</keyword>
<sequence>MGTPGRERRWAAPASERGLRHAGGERAGRCVSRETSGRCGFGRGRATGGPDRRAPASRLKRPRSLIRRPTSWPRCAWRTAVASRLGAGRRPATRPIRASSARLVARTGLPTRPDPVPLTPCPGQCASDHTRRWLPGGLPARLAPSPRSPSPWAPGRALCTAVSVGPGVPPVVGREPGGPNTAPGRGASPHPDRRRADRRRTAPAGTAFHVKRRSIGARTGRWRDAGQATKELGWTERHPPRHRRGRKERGTARAERALSGSVRPPRG</sequence>